<dbReference type="Proteomes" id="UP000712281">
    <property type="component" value="Unassembled WGS sequence"/>
</dbReference>
<dbReference type="GO" id="GO:0006390">
    <property type="term" value="P:mitochondrial transcription"/>
    <property type="evidence" value="ECO:0007669"/>
    <property type="project" value="TreeGrafter"/>
</dbReference>
<evidence type="ECO:0000313" key="4">
    <source>
        <dbReference type="Proteomes" id="UP000712281"/>
    </source>
</evidence>
<gene>
    <name evidence="3" type="ORF">F2Q68_00045788</name>
</gene>
<dbReference type="GO" id="GO:0003899">
    <property type="term" value="F:DNA-directed RNA polymerase activity"/>
    <property type="evidence" value="ECO:0007669"/>
    <property type="project" value="InterPro"/>
</dbReference>
<dbReference type="GO" id="GO:0003677">
    <property type="term" value="F:DNA binding"/>
    <property type="evidence" value="ECO:0007669"/>
    <property type="project" value="InterPro"/>
</dbReference>
<feature type="domain" description="DNA-directed RNA polymerase N-terminal" evidence="2">
    <location>
        <begin position="25"/>
        <end position="191"/>
    </location>
</feature>
<dbReference type="PANTHER" id="PTHR10102">
    <property type="entry name" value="DNA-DIRECTED RNA POLYMERASE, MITOCHONDRIAL"/>
    <property type="match status" value="1"/>
</dbReference>
<dbReference type="InterPro" id="IPR002092">
    <property type="entry name" value="DNA-dir_Rpol_phage-type"/>
</dbReference>
<feature type="compositionally biased region" description="Basic and acidic residues" evidence="1">
    <location>
        <begin position="125"/>
        <end position="143"/>
    </location>
</feature>
<accession>A0A8S9LM02</accession>
<dbReference type="InterPro" id="IPR037159">
    <property type="entry name" value="RNA_POL_N_sf"/>
</dbReference>
<dbReference type="Gene3D" id="1.10.1320.10">
    <property type="entry name" value="DNA-directed RNA polymerase, N-terminal domain"/>
    <property type="match status" value="1"/>
</dbReference>
<dbReference type="AlphaFoldDB" id="A0A8S9LM02"/>
<feature type="region of interest" description="Disordered" evidence="1">
    <location>
        <begin position="122"/>
        <end position="143"/>
    </location>
</feature>
<dbReference type="OrthoDB" id="1721502at2759"/>
<evidence type="ECO:0000313" key="3">
    <source>
        <dbReference type="EMBL" id="KAF2607482.1"/>
    </source>
</evidence>
<dbReference type="EMBL" id="QGKW02000276">
    <property type="protein sequence ID" value="KAF2607482.1"/>
    <property type="molecule type" value="Genomic_DNA"/>
</dbReference>
<evidence type="ECO:0000259" key="2">
    <source>
        <dbReference type="Pfam" id="PF14700"/>
    </source>
</evidence>
<dbReference type="GO" id="GO:0034245">
    <property type="term" value="C:mitochondrial DNA-directed RNA polymerase complex"/>
    <property type="evidence" value="ECO:0007669"/>
    <property type="project" value="TreeGrafter"/>
</dbReference>
<protein>
    <recommendedName>
        <fullName evidence="2">DNA-directed RNA polymerase N-terminal domain-containing protein</fullName>
    </recommendedName>
</protein>
<proteinExistence type="predicted"/>
<evidence type="ECO:0000256" key="1">
    <source>
        <dbReference type="SAM" id="MobiDB-lite"/>
    </source>
</evidence>
<dbReference type="PANTHER" id="PTHR10102:SF13">
    <property type="entry name" value="DNA-DIRECTED RNA POLYMERASE"/>
    <property type="match status" value="1"/>
</dbReference>
<reference evidence="3" key="1">
    <citation type="submission" date="2019-12" db="EMBL/GenBank/DDBJ databases">
        <title>Genome sequencing and annotation of Brassica cretica.</title>
        <authorList>
            <person name="Studholme D.J."/>
            <person name="Sarris P.F."/>
        </authorList>
    </citation>
    <scope>NUCLEOTIDE SEQUENCE</scope>
    <source>
        <strain evidence="3">PFS-001/15</strain>
        <tissue evidence="3">Leaf</tissue>
    </source>
</reference>
<dbReference type="InterPro" id="IPR043502">
    <property type="entry name" value="DNA/RNA_pol_sf"/>
</dbReference>
<name>A0A8S9LM02_BRACR</name>
<dbReference type="InterPro" id="IPR029262">
    <property type="entry name" value="RPOL_N"/>
</dbReference>
<organism evidence="3 4">
    <name type="scientific">Brassica cretica</name>
    <name type="common">Mustard</name>
    <dbReference type="NCBI Taxonomy" id="69181"/>
    <lineage>
        <taxon>Eukaryota</taxon>
        <taxon>Viridiplantae</taxon>
        <taxon>Streptophyta</taxon>
        <taxon>Embryophyta</taxon>
        <taxon>Tracheophyta</taxon>
        <taxon>Spermatophyta</taxon>
        <taxon>Magnoliopsida</taxon>
        <taxon>eudicotyledons</taxon>
        <taxon>Gunneridae</taxon>
        <taxon>Pentapetalae</taxon>
        <taxon>rosids</taxon>
        <taxon>malvids</taxon>
        <taxon>Brassicales</taxon>
        <taxon>Brassicaceae</taxon>
        <taxon>Brassiceae</taxon>
        <taxon>Brassica</taxon>
    </lineage>
</organism>
<comment type="caution">
    <text evidence="3">The sequence shown here is derived from an EMBL/GenBank/DDBJ whole genome shotgun (WGS) entry which is preliminary data.</text>
</comment>
<dbReference type="Pfam" id="PF14700">
    <property type="entry name" value="RPOL_N"/>
    <property type="match status" value="1"/>
</dbReference>
<sequence>MTETEKATLLAQEGSGVQRYHSLKQRQVKLETEEWERAARECREIMCEQKLAPNLPYLPADMMAVITMHKMMTNAEGVGVVRVVNAATNVGEAIEQEVCALDSFLLMCYLDQARIKSFMQKGKKNKNESHKTVTEAVDASRETQSKDAVKLKKQINTLLKKQKVRRVCGIVKAHDSFKPWGQEAQVKVGAHV</sequence>
<dbReference type="SUPFAM" id="SSF56672">
    <property type="entry name" value="DNA/RNA polymerases"/>
    <property type="match status" value="1"/>
</dbReference>